<dbReference type="InterPro" id="IPR001466">
    <property type="entry name" value="Beta-lactam-related"/>
</dbReference>
<reference evidence="3 4" key="1">
    <citation type="submission" date="2018-11" db="EMBL/GenBank/DDBJ databases">
        <title>Phylogenetic determinants of toxin gene distribution in genomes of Brevibacillus laterosporus.</title>
        <authorList>
            <person name="Glare T.R."/>
            <person name="Durrant A."/>
            <person name="Berry C."/>
            <person name="Palma L."/>
            <person name="Ormskirk M."/>
            <person name="Cox M.O."/>
        </authorList>
    </citation>
    <scope>NUCLEOTIDE SEQUENCE [LARGE SCALE GENOMIC DNA]</scope>
    <source>
        <strain evidence="3 4">1821L</strain>
    </source>
</reference>
<proteinExistence type="predicted"/>
<name>A0A518V5H1_BRELA</name>
<evidence type="ECO:0000256" key="1">
    <source>
        <dbReference type="PROSITE-ProRule" id="PRU00339"/>
    </source>
</evidence>
<dbReference type="Gene3D" id="1.25.40.10">
    <property type="entry name" value="Tetratricopeptide repeat domain"/>
    <property type="match status" value="1"/>
</dbReference>
<dbReference type="InterPro" id="IPR012338">
    <property type="entry name" value="Beta-lactam/transpept-like"/>
</dbReference>
<dbReference type="InterPro" id="IPR050491">
    <property type="entry name" value="AmpC-like"/>
</dbReference>
<dbReference type="SUPFAM" id="SSF48452">
    <property type="entry name" value="TPR-like"/>
    <property type="match status" value="1"/>
</dbReference>
<dbReference type="SMART" id="SM00028">
    <property type="entry name" value="TPR"/>
    <property type="match status" value="2"/>
</dbReference>
<dbReference type="PANTHER" id="PTHR46825:SF9">
    <property type="entry name" value="BETA-LACTAMASE-RELATED DOMAIN-CONTAINING PROTEIN"/>
    <property type="match status" value="1"/>
</dbReference>
<dbReference type="EMBL" id="CP033464">
    <property type="protein sequence ID" value="QDX92247.1"/>
    <property type="molecule type" value="Genomic_DNA"/>
</dbReference>
<dbReference type="PROSITE" id="PS50005">
    <property type="entry name" value="TPR"/>
    <property type="match status" value="1"/>
</dbReference>
<dbReference type="PROSITE" id="PS50293">
    <property type="entry name" value="TPR_REGION"/>
    <property type="match status" value="1"/>
</dbReference>
<keyword evidence="4" id="KW-1185">Reference proteome</keyword>
<dbReference type="Proteomes" id="UP000319432">
    <property type="component" value="Chromosome"/>
</dbReference>
<evidence type="ECO:0000313" key="4">
    <source>
        <dbReference type="Proteomes" id="UP000319432"/>
    </source>
</evidence>
<feature type="domain" description="Beta-lactamase-related" evidence="2">
    <location>
        <begin position="11"/>
        <end position="335"/>
    </location>
</feature>
<dbReference type="AlphaFoldDB" id="A0A518V5H1"/>
<evidence type="ECO:0000313" key="3">
    <source>
        <dbReference type="EMBL" id="QDX92247.1"/>
    </source>
</evidence>
<evidence type="ECO:0000259" key="2">
    <source>
        <dbReference type="Pfam" id="PF00144"/>
    </source>
</evidence>
<gene>
    <name evidence="3" type="ORF">EEL30_07690</name>
</gene>
<sequence length="477" mass="54024">MRIENDFIERLDRIIAEYMDKESIPGLAVGIVKGKKIVYAKGYGVKNVDTKEPVNEHSLFHMASISKTFVATAIMQLVEEGRVNLDSYVTEYLPYFELRDEQYRSITIRQLLSHTSGIPNDSNYEWDKPQYDEEALERYVKGITYMDLMWKPGERFGYSDTAFEILGDVISKVSGISFEQYMKENVLEVLGMKESHFYKPALSADLLTSPHILYVKNDYTAKVSEIFPYNRTHAPSSTLCSSAIEMCHYAIANMSEGSLNGQILLHPDSHAELWKSQVHTGWDGFMTEMGLSWFLGEYKGHKVKSHVGGDTGFRSEFMVLPEEGIAVVIMTNSDYVSTQPLCTTILDIVLGQEAILIKKSLAHHLARKVIHTDVDIASEYCSCNKNAIEEFFVDAGECNSIAHEWSKEKRFGEAIEMLTASIIAFPDSSVLYDSLGKMYVRSGEDQLAIESYRKSLELNPENEKTKRTIKDLSSNET</sequence>
<dbReference type="InterPro" id="IPR019734">
    <property type="entry name" value="TPR_rpt"/>
</dbReference>
<dbReference type="Pfam" id="PF00144">
    <property type="entry name" value="Beta-lactamase"/>
    <property type="match status" value="1"/>
</dbReference>
<dbReference type="Gene3D" id="3.40.710.10">
    <property type="entry name" value="DD-peptidase/beta-lactamase superfamily"/>
    <property type="match status" value="1"/>
</dbReference>
<keyword evidence="1" id="KW-0802">TPR repeat</keyword>
<dbReference type="OrthoDB" id="9803467at2"/>
<organism evidence="3 4">
    <name type="scientific">Brevibacillus laterosporus</name>
    <name type="common">Bacillus laterosporus</name>
    <dbReference type="NCBI Taxonomy" id="1465"/>
    <lineage>
        <taxon>Bacteria</taxon>
        <taxon>Bacillati</taxon>
        <taxon>Bacillota</taxon>
        <taxon>Bacilli</taxon>
        <taxon>Bacillales</taxon>
        <taxon>Paenibacillaceae</taxon>
        <taxon>Brevibacillus</taxon>
    </lineage>
</organism>
<protein>
    <recommendedName>
        <fullName evidence="2">Beta-lactamase-related domain-containing protein</fullName>
    </recommendedName>
</protein>
<accession>A0A518V5H1</accession>
<dbReference type="InterPro" id="IPR011990">
    <property type="entry name" value="TPR-like_helical_dom_sf"/>
</dbReference>
<dbReference type="SUPFAM" id="SSF56601">
    <property type="entry name" value="beta-lactamase/transpeptidase-like"/>
    <property type="match status" value="1"/>
</dbReference>
<feature type="repeat" description="TPR" evidence="1">
    <location>
        <begin position="429"/>
        <end position="462"/>
    </location>
</feature>
<dbReference type="PANTHER" id="PTHR46825">
    <property type="entry name" value="D-ALANYL-D-ALANINE-CARBOXYPEPTIDASE/ENDOPEPTIDASE AMPH"/>
    <property type="match status" value="1"/>
</dbReference>